<evidence type="ECO:0000256" key="3">
    <source>
        <dbReference type="ARBA" id="ARBA00022723"/>
    </source>
</evidence>
<name>R4KFG8_9FIRM</name>
<evidence type="ECO:0000256" key="1">
    <source>
        <dbReference type="ARBA" id="ARBA00009175"/>
    </source>
</evidence>
<dbReference type="SUPFAM" id="SSF53850">
    <property type="entry name" value="Periplasmic binding protein-like II"/>
    <property type="match status" value="1"/>
</dbReference>
<dbReference type="InterPro" id="IPR041879">
    <property type="entry name" value="YvgL-like_PBP2"/>
</dbReference>
<dbReference type="GO" id="GO:0030973">
    <property type="term" value="F:molybdate ion binding"/>
    <property type="evidence" value="ECO:0007669"/>
    <property type="project" value="UniProtKB-ARBA"/>
</dbReference>
<feature type="binding site" evidence="5">
    <location>
        <position position="152"/>
    </location>
    <ligand>
        <name>molybdate</name>
        <dbReference type="ChEBI" id="CHEBI:36264"/>
    </ligand>
</feature>
<dbReference type="GO" id="GO:0046872">
    <property type="term" value="F:metal ion binding"/>
    <property type="evidence" value="ECO:0007669"/>
    <property type="project" value="UniProtKB-KW"/>
</dbReference>
<feature type="binding site" evidence="5">
    <location>
        <position position="72"/>
    </location>
    <ligand>
        <name>molybdate</name>
        <dbReference type="ChEBI" id="CHEBI:36264"/>
    </ligand>
</feature>
<dbReference type="FunFam" id="3.40.190.10:FF:000035">
    <property type="entry name" value="Molybdate ABC transporter substrate-binding protein"/>
    <property type="match status" value="1"/>
</dbReference>
<dbReference type="PIRSF" id="PIRSF004846">
    <property type="entry name" value="ModA"/>
    <property type="match status" value="1"/>
</dbReference>
<dbReference type="GO" id="GO:0015689">
    <property type="term" value="P:molybdate ion transport"/>
    <property type="evidence" value="ECO:0007669"/>
    <property type="project" value="InterPro"/>
</dbReference>
<dbReference type="RefSeq" id="WP_006521651.1">
    <property type="nucleotide sequence ID" value="NC_021184.1"/>
</dbReference>
<reference evidence="6 7" key="1">
    <citation type="submission" date="2012-01" db="EMBL/GenBank/DDBJ databases">
        <title>Complete sequence of Desulfotomaculum gibsoniae DSM 7213.</title>
        <authorList>
            <consortium name="US DOE Joint Genome Institute"/>
            <person name="Lucas S."/>
            <person name="Han J."/>
            <person name="Lapidus A."/>
            <person name="Cheng J.-F."/>
            <person name="Goodwin L."/>
            <person name="Pitluck S."/>
            <person name="Peters L."/>
            <person name="Ovchinnikova G."/>
            <person name="Teshima H."/>
            <person name="Detter J.C."/>
            <person name="Han C."/>
            <person name="Tapia R."/>
            <person name="Land M."/>
            <person name="Hauser L."/>
            <person name="Kyrpides N."/>
            <person name="Ivanova N."/>
            <person name="Pagani I."/>
            <person name="Parshina S."/>
            <person name="Plugge C."/>
            <person name="Muyzer G."/>
            <person name="Kuever J."/>
            <person name="Ivanova A."/>
            <person name="Nazina T."/>
            <person name="Klenk H.-P."/>
            <person name="Brambilla E."/>
            <person name="Spring S."/>
            <person name="Stams A.F."/>
            <person name="Woyke T."/>
        </authorList>
    </citation>
    <scope>NUCLEOTIDE SEQUENCE [LARGE SCALE GENOMIC DNA]</scope>
    <source>
        <strain evidence="6 7">DSM 7213</strain>
    </source>
</reference>
<dbReference type="InterPro" id="IPR005950">
    <property type="entry name" value="ModA"/>
</dbReference>
<dbReference type="NCBIfam" id="TIGR01256">
    <property type="entry name" value="modA"/>
    <property type="match status" value="1"/>
</dbReference>
<protein>
    <submittedName>
        <fullName evidence="6">Molybdenum ABC transporter, periplasmic molybdate-binding protein</fullName>
    </submittedName>
</protein>
<feature type="binding site" evidence="5">
    <location>
        <position position="197"/>
    </location>
    <ligand>
        <name>molybdate</name>
        <dbReference type="ChEBI" id="CHEBI:36264"/>
    </ligand>
</feature>
<comment type="similarity">
    <text evidence="1">Belongs to the bacterial solute-binding protein ModA family.</text>
</comment>
<evidence type="ECO:0000313" key="7">
    <source>
        <dbReference type="Proteomes" id="UP000013520"/>
    </source>
</evidence>
<dbReference type="PROSITE" id="PS51257">
    <property type="entry name" value="PROKAR_LIPOPROTEIN"/>
    <property type="match status" value="1"/>
</dbReference>
<dbReference type="STRING" id="767817.Desgi_2516"/>
<dbReference type="AlphaFoldDB" id="R4KFG8"/>
<dbReference type="PANTHER" id="PTHR30632:SF0">
    <property type="entry name" value="SULFATE-BINDING PROTEIN"/>
    <property type="match status" value="1"/>
</dbReference>
<proteinExistence type="inferred from homology"/>
<evidence type="ECO:0000256" key="2">
    <source>
        <dbReference type="ARBA" id="ARBA00022505"/>
    </source>
</evidence>
<dbReference type="CDD" id="cd13537">
    <property type="entry name" value="PBP2_YvgL_like"/>
    <property type="match status" value="1"/>
</dbReference>
<dbReference type="Gene3D" id="3.40.190.10">
    <property type="entry name" value="Periplasmic binding protein-like II"/>
    <property type="match status" value="2"/>
</dbReference>
<gene>
    <name evidence="6" type="ORF">Desgi_2516</name>
</gene>
<dbReference type="InterPro" id="IPR050682">
    <property type="entry name" value="ModA/WtpA"/>
</dbReference>
<dbReference type="GO" id="GO:1901359">
    <property type="term" value="F:tungstate binding"/>
    <property type="evidence" value="ECO:0007669"/>
    <property type="project" value="UniProtKB-ARBA"/>
</dbReference>
<evidence type="ECO:0000313" key="6">
    <source>
        <dbReference type="EMBL" id="AGL01923.1"/>
    </source>
</evidence>
<accession>R4KFG8</accession>
<dbReference type="Pfam" id="PF13531">
    <property type="entry name" value="SBP_bac_11"/>
    <property type="match status" value="1"/>
</dbReference>
<sequence length="263" mass="28321">MRRLLLLLSFIVLIVFTGVGCGVDKGQPNAGAEPVNLTISAAASLQDAARELKEIYTRENPNVTITYNFASSGTLQKQIEEGAPADLFISAGKSQMDALAEKGLIIEDSRKDLLGNDLVLITGNDSSLAGFDELTGDKVAKISIGAPESVPAGKYSQEALDNMGLWDAIQSKLVLAKDVRQVLTYVETGNVDAGLVYHSDALMGKNIKVVTVAPEDSHKPIVYPMAIIKETKHQAETESFANFLSGQEASKVFIKYGFKRLDD</sequence>
<dbReference type="eggNOG" id="COG0725">
    <property type="taxonomic scope" value="Bacteria"/>
</dbReference>
<evidence type="ECO:0000256" key="4">
    <source>
        <dbReference type="ARBA" id="ARBA00022729"/>
    </source>
</evidence>
<dbReference type="Proteomes" id="UP000013520">
    <property type="component" value="Chromosome"/>
</dbReference>
<keyword evidence="2 5" id="KW-0500">Molybdenum</keyword>
<dbReference type="HOGENOM" id="CLU_065520_3_1_9"/>
<dbReference type="OrthoDB" id="9785015at2"/>
<keyword evidence="3 5" id="KW-0479">Metal-binding</keyword>
<feature type="binding site" evidence="5">
    <location>
        <position position="179"/>
    </location>
    <ligand>
        <name>molybdate</name>
        <dbReference type="ChEBI" id="CHEBI:36264"/>
    </ligand>
</feature>
<dbReference type="KEGG" id="dgi:Desgi_2516"/>
<keyword evidence="7" id="KW-1185">Reference proteome</keyword>
<organism evidence="6 7">
    <name type="scientific">Desulfoscipio gibsoniae DSM 7213</name>
    <dbReference type="NCBI Taxonomy" id="767817"/>
    <lineage>
        <taxon>Bacteria</taxon>
        <taxon>Bacillati</taxon>
        <taxon>Bacillota</taxon>
        <taxon>Clostridia</taxon>
        <taxon>Eubacteriales</taxon>
        <taxon>Desulfallaceae</taxon>
        <taxon>Desulfoscipio</taxon>
    </lineage>
</organism>
<dbReference type="PANTHER" id="PTHR30632">
    <property type="entry name" value="MOLYBDATE-BINDING PERIPLASMIC PROTEIN"/>
    <property type="match status" value="1"/>
</dbReference>
<feature type="binding site" evidence="5">
    <location>
        <position position="44"/>
    </location>
    <ligand>
        <name>molybdate</name>
        <dbReference type="ChEBI" id="CHEBI:36264"/>
    </ligand>
</feature>
<dbReference type="EMBL" id="CP003273">
    <property type="protein sequence ID" value="AGL01923.1"/>
    <property type="molecule type" value="Genomic_DNA"/>
</dbReference>
<evidence type="ECO:0000256" key="5">
    <source>
        <dbReference type="PIRSR" id="PIRSR004846-1"/>
    </source>
</evidence>
<keyword evidence="4" id="KW-0732">Signal</keyword>